<evidence type="ECO:0000256" key="1">
    <source>
        <dbReference type="ARBA" id="ARBA00000213"/>
    </source>
</evidence>
<evidence type="ECO:0000256" key="5">
    <source>
        <dbReference type="ARBA" id="ARBA00023125"/>
    </source>
</evidence>
<dbReference type="EC" id="5.6.2.1" evidence="3"/>
<dbReference type="Proteomes" id="UP001056035">
    <property type="component" value="Chromosome"/>
</dbReference>
<dbReference type="EMBL" id="CP098502">
    <property type="protein sequence ID" value="UTI64741.1"/>
    <property type="molecule type" value="Genomic_DNA"/>
</dbReference>
<keyword evidence="4" id="KW-0799">Topoisomerase</keyword>
<name>A0ABY5DUN3_9ACTN</name>
<dbReference type="PROSITE" id="PS52038">
    <property type="entry name" value="TOPO_IB_2"/>
    <property type="match status" value="1"/>
</dbReference>
<evidence type="ECO:0000313" key="9">
    <source>
        <dbReference type="EMBL" id="UTI64741.1"/>
    </source>
</evidence>
<protein>
    <recommendedName>
        <fullName evidence="3">DNA topoisomerase</fullName>
        <ecNumber evidence="3">5.6.2.1</ecNumber>
    </recommendedName>
</protein>
<dbReference type="Pfam" id="PF01028">
    <property type="entry name" value="Topoisom_I"/>
    <property type="match status" value="1"/>
</dbReference>
<dbReference type="InterPro" id="IPR035447">
    <property type="entry name" value="DNA_topo_I_N_sf"/>
</dbReference>
<organism evidence="9 10">
    <name type="scientific">Paraconexibacter antarcticus</name>
    <dbReference type="NCBI Taxonomy" id="2949664"/>
    <lineage>
        <taxon>Bacteria</taxon>
        <taxon>Bacillati</taxon>
        <taxon>Actinomycetota</taxon>
        <taxon>Thermoleophilia</taxon>
        <taxon>Solirubrobacterales</taxon>
        <taxon>Paraconexibacteraceae</taxon>
        <taxon>Paraconexibacter</taxon>
    </lineage>
</organism>
<comment type="similarity">
    <text evidence="2">Belongs to the type IB topoisomerase family.</text>
</comment>
<keyword evidence="5" id="KW-0238">DNA-binding</keyword>
<evidence type="ECO:0000259" key="8">
    <source>
        <dbReference type="Pfam" id="PF21338"/>
    </source>
</evidence>
<proteinExistence type="inferred from homology"/>
<dbReference type="Gene3D" id="1.10.132.120">
    <property type="match status" value="1"/>
</dbReference>
<evidence type="ECO:0000256" key="6">
    <source>
        <dbReference type="ARBA" id="ARBA00023235"/>
    </source>
</evidence>
<accession>A0ABY5DUN3</accession>
<keyword evidence="6" id="KW-0413">Isomerase</keyword>
<keyword evidence="10" id="KW-1185">Reference proteome</keyword>
<dbReference type="Gene3D" id="3.90.15.10">
    <property type="entry name" value="Topoisomerase I, Chain A, domain 3"/>
    <property type="match status" value="1"/>
</dbReference>
<feature type="domain" description="DNA topoisomerase I catalytic core eukaryotic-type" evidence="7">
    <location>
        <begin position="82"/>
        <end position="289"/>
    </location>
</feature>
<dbReference type="InterPro" id="IPR049331">
    <property type="entry name" value="Top1B_N_bact"/>
</dbReference>
<sequence>MRRVDPADPGWTRRRSGKGFALLDEAGRTITDPEAKARVAALAIPPAWKDVWICPDPEGHLQAMGVDDAGRRQYRYHDTWNARRSRRKFDETLVFAAGLPVLRQEVHDTLVAEDGRPSREAVLAVVARLLDVGFFRIGSETYAQQNGTYGLTSMRREHVHVGPDDGVVTFDYPAKHGKRRVQHVVDPVAAEVVAKLRRMRLGDGQLFGWRTKSGWRPLRTADVSEYLAERVPTGSAKSFRTWHASVLAAVAVAVAEVDPKHAPSRKRVIAHAVKEVSHHLGNTPAVCRSSYIDPRIFDRYKAGETVRDTVARLAATDDHGLSDTAVHGEVEAAVLDLLGGDASAYRAAAEG</sequence>
<evidence type="ECO:0000256" key="3">
    <source>
        <dbReference type="ARBA" id="ARBA00012891"/>
    </source>
</evidence>
<dbReference type="PRINTS" id="PR00416">
    <property type="entry name" value="EUTPISMRASEI"/>
</dbReference>
<dbReference type="RefSeq" id="WP_254571439.1">
    <property type="nucleotide sequence ID" value="NZ_CP098502.1"/>
</dbReference>
<evidence type="ECO:0000256" key="4">
    <source>
        <dbReference type="ARBA" id="ARBA00023029"/>
    </source>
</evidence>
<dbReference type="Pfam" id="PF21338">
    <property type="entry name" value="Top1B_N_bact"/>
    <property type="match status" value="1"/>
</dbReference>
<dbReference type="SUPFAM" id="SSF56349">
    <property type="entry name" value="DNA breaking-rejoining enzymes"/>
    <property type="match status" value="1"/>
</dbReference>
<evidence type="ECO:0000256" key="2">
    <source>
        <dbReference type="ARBA" id="ARBA00006645"/>
    </source>
</evidence>
<dbReference type="InterPro" id="IPR014711">
    <property type="entry name" value="TopoI_cat_a-hlx-sub_euk"/>
</dbReference>
<feature type="domain" description="DNA topoisomerase IB N-terminal" evidence="8">
    <location>
        <begin position="19"/>
        <end position="67"/>
    </location>
</feature>
<comment type="catalytic activity">
    <reaction evidence="1">
        <text>ATP-independent breakage of single-stranded DNA, followed by passage and rejoining.</text>
        <dbReference type="EC" id="5.6.2.1"/>
    </reaction>
</comment>
<dbReference type="InterPro" id="IPR013500">
    <property type="entry name" value="TopoI_cat_euk"/>
</dbReference>
<evidence type="ECO:0000313" key="10">
    <source>
        <dbReference type="Proteomes" id="UP001056035"/>
    </source>
</evidence>
<dbReference type="Gene3D" id="3.30.66.10">
    <property type="entry name" value="DNA topoisomerase I domain"/>
    <property type="match status" value="1"/>
</dbReference>
<dbReference type="SUPFAM" id="SSF55869">
    <property type="entry name" value="DNA topoisomerase I domain"/>
    <property type="match status" value="1"/>
</dbReference>
<evidence type="ECO:0000259" key="7">
    <source>
        <dbReference type="Pfam" id="PF01028"/>
    </source>
</evidence>
<gene>
    <name evidence="9" type="ORF">NBH00_00685</name>
</gene>
<dbReference type="InterPro" id="IPR001631">
    <property type="entry name" value="TopoI"/>
</dbReference>
<dbReference type="InterPro" id="IPR011010">
    <property type="entry name" value="DNA_brk_join_enz"/>
</dbReference>
<reference evidence="9 10" key="1">
    <citation type="submission" date="2022-06" db="EMBL/GenBank/DDBJ databases">
        <title>Paraconexibacter antarcticus.</title>
        <authorList>
            <person name="Kim C.S."/>
        </authorList>
    </citation>
    <scope>NUCLEOTIDE SEQUENCE [LARGE SCALE GENOMIC DNA]</scope>
    <source>
        <strain evidence="9 10">02-257</strain>
    </source>
</reference>